<dbReference type="PRINTS" id="PR00319">
    <property type="entry name" value="GPROTEINB"/>
</dbReference>
<keyword evidence="3" id="KW-0677">Repeat</keyword>
<keyword evidence="2 5" id="KW-0853">WD repeat</keyword>
<evidence type="ECO:0000256" key="2">
    <source>
        <dbReference type="ARBA" id="ARBA00022574"/>
    </source>
</evidence>
<dbReference type="GO" id="GO:0007165">
    <property type="term" value="P:signal transduction"/>
    <property type="evidence" value="ECO:0007669"/>
    <property type="project" value="UniProtKB-KW"/>
</dbReference>
<dbReference type="Gene3D" id="2.130.10.10">
    <property type="entry name" value="YVTN repeat-like/Quinoprotein amine dehydrogenase"/>
    <property type="match status" value="1"/>
</dbReference>
<keyword evidence="4" id="KW-0807">Transducer</keyword>
<accession>A0A1I7WP25</accession>
<dbReference type="InterPro" id="IPR001680">
    <property type="entry name" value="WD40_rpt"/>
</dbReference>
<dbReference type="PROSITE" id="PS50082">
    <property type="entry name" value="WD_REPEATS_2"/>
    <property type="match status" value="1"/>
</dbReference>
<feature type="repeat" description="WD" evidence="5">
    <location>
        <begin position="193"/>
        <end position="222"/>
    </location>
</feature>
<name>A0A1I7WP25_HETBA</name>
<evidence type="ECO:0000256" key="3">
    <source>
        <dbReference type="ARBA" id="ARBA00022737"/>
    </source>
</evidence>
<dbReference type="InterPro" id="IPR016346">
    <property type="entry name" value="G-protein_beta_1-5"/>
</dbReference>
<dbReference type="InterPro" id="IPR015943">
    <property type="entry name" value="WD40/YVTN_repeat-like_dom_sf"/>
</dbReference>
<keyword evidence="6" id="KW-1185">Reference proteome</keyword>
<sequence length="236" mass="26228">MNGKKFRRRRGGCARALKCAAQMHCSAKSHYGAPTSDVKYYTDDRNATARVAAAPPTNKLNMNAAAKHRAHHRFYFILKKFYEEHHVSLNVNVWRMSDISEEKPSTSKEQSRMPENAAPITPAVDAATRQGDQIDVLAREASFSVLCLDDGKVIVWDGFTTNKEHALTMPTTWVMACAYSPSSQMIACGYLFFTSHYNLLLTGSGDSTCAIWDVESGQVISFSLFSIICFSSLSHL</sequence>
<reference evidence="7" key="1">
    <citation type="submission" date="2016-11" db="UniProtKB">
        <authorList>
            <consortium name="WormBaseParasite"/>
        </authorList>
    </citation>
    <scope>IDENTIFICATION</scope>
</reference>
<evidence type="ECO:0000256" key="5">
    <source>
        <dbReference type="PROSITE-ProRule" id="PRU00221"/>
    </source>
</evidence>
<proteinExistence type="inferred from homology"/>
<dbReference type="WBParaSite" id="Hba_06909">
    <property type="protein sequence ID" value="Hba_06909"/>
    <property type="gene ID" value="Hba_06909"/>
</dbReference>
<dbReference type="InterPro" id="IPR036322">
    <property type="entry name" value="WD40_repeat_dom_sf"/>
</dbReference>
<dbReference type="Proteomes" id="UP000095283">
    <property type="component" value="Unplaced"/>
</dbReference>
<organism evidence="6 7">
    <name type="scientific">Heterorhabditis bacteriophora</name>
    <name type="common">Entomopathogenic nematode worm</name>
    <dbReference type="NCBI Taxonomy" id="37862"/>
    <lineage>
        <taxon>Eukaryota</taxon>
        <taxon>Metazoa</taxon>
        <taxon>Ecdysozoa</taxon>
        <taxon>Nematoda</taxon>
        <taxon>Chromadorea</taxon>
        <taxon>Rhabditida</taxon>
        <taxon>Rhabditina</taxon>
        <taxon>Rhabditomorpha</taxon>
        <taxon>Strongyloidea</taxon>
        <taxon>Heterorhabditidae</taxon>
        <taxon>Heterorhabditis</taxon>
    </lineage>
</organism>
<dbReference type="AlphaFoldDB" id="A0A1I7WP25"/>
<protein>
    <submittedName>
        <fullName evidence="7">WD_REPEATS_REGION domain-containing protein</fullName>
    </submittedName>
</protein>
<evidence type="ECO:0000256" key="1">
    <source>
        <dbReference type="ARBA" id="ARBA00009768"/>
    </source>
</evidence>
<evidence type="ECO:0000313" key="6">
    <source>
        <dbReference type="Proteomes" id="UP000095283"/>
    </source>
</evidence>
<evidence type="ECO:0000313" key="7">
    <source>
        <dbReference type="WBParaSite" id="Hba_06909"/>
    </source>
</evidence>
<evidence type="ECO:0000256" key="4">
    <source>
        <dbReference type="ARBA" id="ARBA00023224"/>
    </source>
</evidence>
<dbReference type="InterPro" id="IPR001632">
    <property type="entry name" value="WD40_G-protein_beta-like"/>
</dbReference>
<comment type="similarity">
    <text evidence="1">Belongs to the WD repeat G protein beta family.</text>
</comment>
<dbReference type="PANTHER" id="PTHR19850">
    <property type="entry name" value="GUANINE NUCLEOTIDE-BINDING PROTEIN BETA G PROTEIN BETA"/>
    <property type="match status" value="1"/>
</dbReference>
<dbReference type="SUPFAM" id="SSF50978">
    <property type="entry name" value="WD40 repeat-like"/>
    <property type="match status" value="1"/>
</dbReference>